<dbReference type="Proteomes" id="UP000617634">
    <property type="component" value="Unassembled WGS sequence"/>
</dbReference>
<name>A0A931MKA5_9SPHN</name>
<evidence type="ECO:0000313" key="3">
    <source>
        <dbReference type="Proteomes" id="UP000617634"/>
    </source>
</evidence>
<organism evidence="2 3">
    <name type="scientific">Novosphingobium aureum</name>
    <dbReference type="NCBI Taxonomy" id="2792964"/>
    <lineage>
        <taxon>Bacteria</taxon>
        <taxon>Pseudomonadati</taxon>
        <taxon>Pseudomonadota</taxon>
        <taxon>Alphaproteobacteria</taxon>
        <taxon>Sphingomonadales</taxon>
        <taxon>Sphingomonadaceae</taxon>
        <taxon>Novosphingobium</taxon>
    </lineage>
</organism>
<reference evidence="2" key="1">
    <citation type="submission" date="2020-11" db="EMBL/GenBank/DDBJ databases">
        <title>Novosphingobium aureum sp. nov., a marine bacterium isolated from sediment of a salt flat.</title>
        <authorList>
            <person name="Yoo Y."/>
            <person name="Kim J.-J."/>
        </authorList>
    </citation>
    <scope>NUCLEOTIDE SEQUENCE</scope>
    <source>
        <strain evidence="2">YJ-S2-02</strain>
    </source>
</reference>
<dbReference type="Pfam" id="PF14301">
    <property type="entry name" value="DUF4376"/>
    <property type="match status" value="1"/>
</dbReference>
<comment type="caution">
    <text evidence="2">The sequence shown here is derived from an EMBL/GenBank/DDBJ whole genome shotgun (WGS) entry which is preliminary data.</text>
</comment>
<dbReference type="RefSeq" id="WP_197162398.1">
    <property type="nucleotide sequence ID" value="NZ_JADZGI010000001.1"/>
</dbReference>
<evidence type="ECO:0000313" key="2">
    <source>
        <dbReference type="EMBL" id="MBH0112702.1"/>
    </source>
</evidence>
<feature type="domain" description="DUF4376" evidence="1">
    <location>
        <begin position="69"/>
        <end position="181"/>
    </location>
</feature>
<dbReference type="EMBL" id="JADZGI010000001">
    <property type="protein sequence ID" value="MBH0112702.1"/>
    <property type="molecule type" value="Genomic_DNA"/>
</dbReference>
<dbReference type="InterPro" id="IPR025484">
    <property type="entry name" value="DUF4376"/>
</dbReference>
<evidence type="ECO:0000259" key="1">
    <source>
        <dbReference type="Pfam" id="PF14301"/>
    </source>
</evidence>
<accession>A0A931MKA5</accession>
<proteinExistence type="predicted"/>
<protein>
    <submittedName>
        <fullName evidence="2">DUF4376 domain-containing protein</fullName>
    </submittedName>
</protein>
<keyword evidence="3" id="KW-1185">Reference proteome</keyword>
<dbReference type="AlphaFoldDB" id="A0A931MKA5"/>
<gene>
    <name evidence="2" type="ORF">I5E68_07025</name>
</gene>
<sequence>MSYSHAFPEGWDIDWIIQKAQLFIQFSIAASDPANPGFGKLIYNGTPEQFETVTDLLEQYPSLYAEEVLKPRLWEQVKELRTQHVFAGADTPSGAVDTSEEAQRNIVGATLAAQIALAAAQPFSIDWTMADNSEANLDAEAMIAVGLAVVAHIDACHARARALRAEINAAANVDAVSAIDITTGWPE</sequence>